<dbReference type="Gene3D" id="3.40.1180.10">
    <property type="entry name" value="Decaprenyl diphosphate synthase-like"/>
    <property type="match status" value="1"/>
</dbReference>
<feature type="binding site" evidence="2">
    <location>
        <position position="36"/>
    </location>
    <ligand>
        <name>Mg(2+)</name>
        <dbReference type="ChEBI" id="CHEBI:18420"/>
    </ligand>
</feature>
<feature type="binding site" evidence="2">
    <location>
        <position position="49"/>
    </location>
    <ligand>
        <name>substrate</name>
    </ligand>
</feature>
<dbReference type="PANTHER" id="PTHR10291">
    <property type="entry name" value="DEHYDRODOLICHYL DIPHOSPHATE SYNTHASE FAMILY MEMBER"/>
    <property type="match status" value="1"/>
</dbReference>
<keyword evidence="1 2" id="KW-0808">Transferase</keyword>
<feature type="active site" description="Proton acceptor" evidence="2">
    <location>
        <position position="84"/>
    </location>
</feature>
<keyword evidence="2" id="KW-0479">Metal-binding</keyword>
<dbReference type="CDD" id="cd00475">
    <property type="entry name" value="Cis_IPPS"/>
    <property type="match status" value="1"/>
</dbReference>
<dbReference type="InterPro" id="IPR001441">
    <property type="entry name" value="UPP_synth-like"/>
</dbReference>
<dbReference type="EC" id="2.5.1.-" evidence="2"/>
<dbReference type="NCBIfam" id="TIGR00055">
    <property type="entry name" value="uppS"/>
    <property type="match status" value="1"/>
</dbReference>
<dbReference type="NCBIfam" id="NF011405">
    <property type="entry name" value="PRK14830.1"/>
    <property type="match status" value="1"/>
</dbReference>
<gene>
    <name evidence="3" type="primary">uppS</name>
    <name evidence="3" type="ORF">GCM10011351_04390</name>
</gene>
<name>A0A917TGL8_9BACI</name>
<organism evidence="3 4">
    <name type="scientific">Paraliobacillus quinghaiensis</name>
    <dbReference type="NCBI Taxonomy" id="470815"/>
    <lineage>
        <taxon>Bacteria</taxon>
        <taxon>Bacillati</taxon>
        <taxon>Bacillota</taxon>
        <taxon>Bacilli</taxon>
        <taxon>Bacillales</taxon>
        <taxon>Bacillaceae</taxon>
        <taxon>Paraliobacillus</taxon>
    </lineage>
</organism>
<sequence length="256" mass="30155">MSIFKFPFFKKKQTNKIEHEINHTINLPEHIAIIMDGNGRWAKKRGLPRFAGHKEGMDNVKKIVQVANKHHIKILTLYAFSTENWKRPKKEVDYLMQLPKEFIHIYLPDLIKENVQIKTIGAFDLLPDHTKRAIEHAIDKTKDNDGLILNIALNYGSRHEIVQAIQHIAEDVQNKKYEIDAIDESVLSKYLFTSELKDPDLLIRTSGEKRLSNFLLWQSAYTEFWFTDVYWPDFNEDVFEQALIDYQNRKRRFGGL</sequence>
<dbReference type="OrthoDB" id="4191603at2"/>
<dbReference type="HAMAP" id="MF_01139">
    <property type="entry name" value="ISPT"/>
    <property type="match status" value="1"/>
</dbReference>
<dbReference type="EMBL" id="BMLG01000001">
    <property type="protein sequence ID" value="GGM21657.1"/>
    <property type="molecule type" value="Genomic_DNA"/>
</dbReference>
<dbReference type="GO" id="GO:0008834">
    <property type="term" value="F:ditrans,polycis-undecaprenyl-diphosphate synthase [(2E,6E)-farnesyl-diphosphate specific] activity"/>
    <property type="evidence" value="ECO:0007669"/>
    <property type="project" value="TreeGrafter"/>
</dbReference>
<comment type="subunit">
    <text evidence="2">Homodimer.</text>
</comment>
<feature type="active site" evidence="2">
    <location>
        <position position="36"/>
    </location>
</feature>
<comment type="function">
    <text evidence="2">Catalyzes the condensation of isopentenyl diphosphate (IPP) with allylic pyrophosphates generating different type of terpenoids.</text>
</comment>
<dbReference type="Proteomes" id="UP000618460">
    <property type="component" value="Unassembled WGS sequence"/>
</dbReference>
<feature type="binding site" evidence="2">
    <location>
        <position position="87"/>
    </location>
    <ligand>
        <name>substrate</name>
    </ligand>
</feature>
<reference evidence="3" key="2">
    <citation type="submission" date="2020-09" db="EMBL/GenBank/DDBJ databases">
        <authorList>
            <person name="Sun Q."/>
            <person name="Zhou Y."/>
        </authorList>
    </citation>
    <scope>NUCLEOTIDE SEQUENCE</scope>
    <source>
        <strain evidence="3">CGMCC 1.6333</strain>
    </source>
</reference>
<comment type="caution">
    <text evidence="3">The sequence shown here is derived from an EMBL/GenBank/DDBJ whole genome shotgun (WGS) entry which is preliminary data.</text>
</comment>
<dbReference type="RefSeq" id="WP_117151859.1">
    <property type="nucleotide sequence ID" value="NZ_BMLG01000001.1"/>
</dbReference>
<comment type="cofactor">
    <cofactor evidence="2">
        <name>Mg(2+)</name>
        <dbReference type="ChEBI" id="CHEBI:18420"/>
    </cofactor>
    <text evidence="2">Binds 2 magnesium ions per subunit.</text>
</comment>
<dbReference type="Pfam" id="PF01255">
    <property type="entry name" value="Prenyltransf"/>
    <property type="match status" value="1"/>
</dbReference>
<dbReference type="PROSITE" id="PS01066">
    <property type="entry name" value="UPP_SYNTHASE"/>
    <property type="match status" value="1"/>
</dbReference>
<keyword evidence="4" id="KW-1185">Reference proteome</keyword>
<dbReference type="FunFam" id="3.40.1180.10:FF:000001">
    <property type="entry name" value="(2E,6E)-farnesyl-diphosphate-specific ditrans,polycis-undecaprenyl-diphosphate synthase"/>
    <property type="match status" value="1"/>
</dbReference>
<feature type="binding site" evidence="2">
    <location>
        <begin position="210"/>
        <end position="212"/>
    </location>
    <ligand>
        <name>substrate</name>
    </ligand>
</feature>
<evidence type="ECO:0000313" key="4">
    <source>
        <dbReference type="Proteomes" id="UP000618460"/>
    </source>
</evidence>
<feature type="binding site" evidence="2">
    <location>
        <begin position="81"/>
        <end position="83"/>
    </location>
    <ligand>
        <name>substrate</name>
    </ligand>
</feature>
<feature type="binding site" evidence="2">
    <location>
        <position position="85"/>
    </location>
    <ligand>
        <name>substrate</name>
    </ligand>
</feature>
<evidence type="ECO:0000313" key="3">
    <source>
        <dbReference type="EMBL" id="GGM21657.1"/>
    </source>
</evidence>
<accession>A0A917TGL8</accession>
<feature type="binding site" evidence="2">
    <location>
        <position position="41"/>
    </location>
    <ligand>
        <name>substrate</name>
    </ligand>
</feature>
<dbReference type="GO" id="GO:0000287">
    <property type="term" value="F:magnesium ion binding"/>
    <property type="evidence" value="ECO:0007669"/>
    <property type="project" value="UniProtKB-UniRule"/>
</dbReference>
<dbReference type="GO" id="GO:0005829">
    <property type="term" value="C:cytosol"/>
    <property type="evidence" value="ECO:0007669"/>
    <property type="project" value="TreeGrafter"/>
</dbReference>
<feature type="binding site" evidence="2">
    <location>
        <position position="53"/>
    </location>
    <ligand>
        <name>substrate</name>
    </ligand>
</feature>
<dbReference type="InterPro" id="IPR018520">
    <property type="entry name" value="UPP_synth-like_CS"/>
</dbReference>
<dbReference type="SUPFAM" id="SSF64005">
    <property type="entry name" value="Undecaprenyl diphosphate synthase"/>
    <property type="match status" value="1"/>
</dbReference>
<reference evidence="3" key="1">
    <citation type="journal article" date="2014" name="Int. J. Syst. Evol. Microbiol.">
        <title>Complete genome sequence of Corynebacterium casei LMG S-19264T (=DSM 44701T), isolated from a smear-ripened cheese.</title>
        <authorList>
            <consortium name="US DOE Joint Genome Institute (JGI-PGF)"/>
            <person name="Walter F."/>
            <person name="Albersmeier A."/>
            <person name="Kalinowski J."/>
            <person name="Ruckert C."/>
        </authorList>
    </citation>
    <scope>NUCLEOTIDE SEQUENCE</scope>
    <source>
        <strain evidence="3">CGMCC 1.6333</strain>
    </source>
</reference>
<dbReference type="GO" id="GO:0030145">
    <property type="term" value="F:manganese ion binding"/>
    <property type="evidence" value="ECO:0007669"/>
    <property type="project" value="TreeGrafter"/>
</dbReference>
<protein>
    <recommendedName>
        <fullName evidence="2">Isoprenyl transferase</fullName>
        <ecNumber evidence="2">2.5.1.-</ecNumber>
    </recommendedName>
</protein>
<keyword evidence="2" id="KW-0460">Magnesium</keyword>
<evidence type="ECO:0000256" key="1">
    <source>
        <dbReference type="ARBA" id="ARBA00022679"/>
    </source>
</evidence>
<comment type="similarity">
    <text evidence="2">Belongs to the UPP synthase family.</text>
</comment>
<feature type="binding site" evidence="2">
    <location>
        <begin position="37"/>
        <end position="40"/>
    </location>
    <ligand>
        <name>substrate</name>
    </ligand>
</feature>
<feature type="binding site" evidence="2">
    <location>
        <position position="223"/>
    </location>
    <ligand>
        <name>Mg(2+)</name>
        <dbReference type="ChEBI" id="CHEBI:18420"/>
    </ligand>
</feature>
<feature type="binding site" evidence="2">
    <location>
        <position position="204"/>
    </location>
    <ligand>
        <name>substrate</name>
    </ligand>
</feature>
<dbReference type="AlphaFoldDB" id="A0A917TGL8"/>
<dbReference type="PANTHER" id="PTHR10291:SF0">
    <property type="entry name" value="DEHYDRODOLICHYL DIPHOSPHATE SYNTHASE 2"/>
    <property type="match status" value="1"/>
</dbReference>
<proteinExistence type="inferred from homology"/>
<evidence type="ECO:0000256" key="2">
    <source>
        <dbReference type="HAMAP-Rule" id="MF_01139"/>
    </source>
</evidence>
<dbReference type="GO" id="GO:0016094">
    <property type="term" value="P:polyprenol biosynthetic process"/>
    <property type="evidence" value="ECO:0007669"/>
    <property type="project" value="TreeGrafter"/>
</dbReference>
<dbReference type="InterPro" id="IPR036424">
    <property type="entry name" value="UPP_synth-like_sf"/>
</dbReference>